<comment type="caution">
    <text evidence="1">The sequence shown here is derived from an EMBL/GenBank/DDBJ whole genome shotgun (WGS) entry which is preliminary data.</text>
</comment>
<name>A0ABD3EQ01_9STRA</name>
<dbReference type="Proteomes" id="UP001632037">
    <property type="component" value="Unassembled WGS sequence"/>
</dbReference>
<accession>A0ABD3EQ01</accession>
<proteinExistence type="predicted"/>
<organism evidence="1 2">
    <name type="scientific">Phytophthora oleae</name>
    <dbReference type="NCBI Taxonomy" id="2107226"/>
    <lineage>
        <taxon>Eukaryota</taxon>
        <taxon>Sar</taxon>
        <taxon>Stramenopiles</taxon>
        <taxon>Oomycota</taxon>
        <taxon>Peronosporomycetes</taxon>
        <taxon>Peronosporales</taxon>
        <taxon>Peronosporaceae</taxon>
        <taxon>Phytophthora</taxon>
    </lineage>
</organism>
<keyword evidence="2" id="KW-1185">Reference proteome</keyword>
<evidence type="ECO:0000313" key="1">
    <source>
        <dbReference type="EMBL" id="KAL3656498.1"/>
    </source>
</evidence>
<dbReference type="AlphaFoldDB" id="A0ABD3EQ01"/>
<evidence type="ECO:0000313" key="2">
    <source>
        <dbReference type="Proteomes" id="UP001632037"/>
    </source>
</evidence>
<sequence length="102" mass="11742">MQRGSPRYRPRRGARTHAFLEFPHVHRGIGAPLESIRAYKNGLKALVEDAGHTHIQFDGLENYTKADDPVHEVLQRFHINQMDMNAHIENEPDMGNNMAGRW</sequence>
<protein>
    <submittedName>
        <fullName evidence="1">Uncharacterized protein</fullName>
    </submittedName>
</protein>
<gene>
    <name evidence="1" type="ORF">V7S43_018645</name>
</gene>
<dbReference type="EMBL" id="JBIMZQ010000080">
    <property type="protein sequence ID" value="KAL3656498.1"/>
    <property type="molecule type" value="Genomic_DNA"/>
</dbReference>
<reference evidence="1 2" key="1">
    <citation type="submission" date="2024-09" db="EMBL/GenBank/DDBJ databases">
        <title>Genome sequencing and assembly of Phytophthora oleae, isolate VK10A, causative agent of rot of olive drupes.</title>
        <authorList>
            <person name="Conti Taguali S."/>
            <person name="Riolo M."/>
            <person name="La Spada F."/>
            <person name="Cacciola S.O."/>
            <person name="Dionisio G."/>
        </authorList>
    </citation>
    <scope>NUCLEOTIDE SEQUENCE [LARGE SCALE GENOMIC DNA]</scope>
    <source>
        <strain evidence="1 2">VK10A</strain>
    </source>
</reference>